<dbReference type="Proteomes" id="UP001569428">
    <property type="component" value="Unassembled WGS sequence"/>
</dbReference>
<dbReference type="InterPro" id="IPR011330">
    <property type="entry name" value="Glyco_hydro/deAcase_b/a-brl"/>
</dbReference>
<keyword evidence="1" id="KW-0378">Hydrolase</keyword>
<dbReference type="Gene3D" id="3.20.20.370">
    <property type="entry name" value="Glycoside hydrolase/deacetylase"/>
    <property type="match status" value="1"/>
</dbReference>
<dbReference type="CDD" id="cd10801">
    <property type="entry name" value="LamB_YcsF_like_1"/>
    <property type="match status" value="1"/>
</dbReference>
<sequence length="249" mass="27524">MEIDINCDLGEGSDLASCKRDAQIMPFISRCNIACGGHAGNPDIIRRSIENALQNNLKIGAHPSYPDRENFGRKSIEIPKNLLLDTLHKQVGLLEGLADEAGITLDHFKLHGALYNDAEADRKLAKQIIELFSQEYPTLKIVGLANGAMEAASAELGKQFIREGFMDRLYLNRQQLTPRTLPGSVITDLDRCLAQALALAKGGSFNSYYGKVLQFSVDTICLHGDTPEAPKIAERLFNYFQFSGLSLRR</sequence>
<dbReference type="GO" id="GO:0017168">
    <property type="term" value="F:5-oxoprolinase (ATP-hydrolyzing) activity"/>
    <property type="evidence" value="ECO:0007669"/>
    <property type="project" value="UniProtKB-EC"/>
</dbReference>
<comment type="caution">
    <text evidence="1">The sequence shown here is derived from an EMBL/GenBank/DDBJ whole genome shotgun (WGS) entry which is preliminary data.</text>
</comment>
<gene>
    <name evidence="1" type="primary">pxpA</name>
    <name evidence="1" type="ORF">ACCI49_06275</name>
</gene>
<dbReference type="RefSeq" id="WP_371838118.1">
    <property type="nucleotide sequence ID" value="NZ_JBGMEK010000009.1"/>
</dbReference>
<evidence type="ECO:0000313" key="2">
    <source>
        <dbReference type="Proteomes" id="UP001569428"/>
    </source>
</evidence>
<evidence type="ECO:0000313" key="1">
    <source>
        <dbReference type="EMBL" id="MFA0810525.1"/>
    </source>
</evidence>
<protein>
    <submittedName>
        <fullName evidence="1">5-oxoprolinase subunit PxpA</fullName>
        <ecNumber evidence="1">3.5.2.9</ecNumber>
    </submittedName>
</protein>
<dbReference type="EC" id="3.5.2.9" evidence="1"/>
<organism evidence="1 2">
    <name type="scientific">Microbulbifer epialgicus</name>
    <dbReference type="NCBI Taxonomy" id="393907"/>
    <lineage>
        <taxon>Bacteria</taxon>
        <taxon>Pseudomonadati</taxon>
        <taxon>Pseudomonadota</taxon>
        <taxon>Gammaproteobacteria</taxon>
        <taxon>Cellvibrionales</taxon>
        <taxon>Microbulbiferaceae</taxon>
        <taxon>Microbulbifer</taxon>
    </lineage>
</organism>
<dbReference type="NCBIfam" id="NF003816">
    <property type="entry name" value="PRK05406.1-5"/>
    <property type="match status" value="1"/>
</dbReference>
<dbReference type="PANTHER" id="PTHR30292">
    <property type="entry name" value="UNCHARACTERIZED PROTEIN YBGL-RELATED"/>
    <property type="match status" value="1"/>
</dbReference>
<accession>A0ABV4NXX1</accession>
<reference evidence="1 2" key="1">
    <citation type="submission" date="2024-08" db="EMBL/GenBank/DDBJ databases">
        <authorList>
            <person name="Ishaq N."/>
        </authorList>
    </citation>
    <scope>NUCLEOTIDE SEQUENCE [LARGE SCALE GENOMIC DNA]</scope>
    <source>
        <strain evidence="1 2">DSM 18651</strain>
    </source>
</reference>
<dbReference type="InterPro" id="IPR005501">
    <property type="entry name" value="LamB/YcsF/PxpA-like"/>
</dbReference>
<dbReference type="PANTHER" id="PTHR30292:SF0">
    <property type="entry name" value="5-OXOPROLINASE SUBUNIT A"/>
    <property type="match status" value="1"/>
</dbReference>
<dbReference type="Pfam" id="PF03746">
    <property type="entry name" value="LamB_YcsF"/>
    <property type="match status" value="1"/>
</dbReference>
<dbReference type="EMBL" id="JBGMEK010000009">
    <property type="protein sequence ID" value="MFA0810525.1"/>
    <property type="molecule type" value="Genomic_DNA"/>
</dbReference>
<proteinExistence type="predicted"/>
<dbReference type="NCBIfam" id="NF003814">
    <property type="entry name" value="PRK05406.1-3"/>
    <property type="match status" value="1"/>
</dbReference>
<keyword evidence="2" id="KW-1185">Reference proteome</keyword>
<name>A0ABV4NXX1_9GAMM</name>
<dbReference type="SUPFAM" id="SSF88713">
    <property type="entry name" value="Glycoside hydrolase/deacetylase"/>
    <property type="match status" value="1"/>
</dbReference>